<sequence>MVMTEQLHEDTKSWYKYDQSASEEKEKKKILSLFFLCSFYPPRAPHLTEAIQKSLLHPSAALLKVQTTIFNKNSGVLSIELFKTQHDNRQACVQLFYLQCIQCCEDKKEIKKTNTS</sequence>
<reference evidence="1 2" key="1">
    <citation type="submission" date="2021-06" db="EMBL/GenBank/DDBJ databases">
        <title>Caerostris extrusa draft genome.</title>
        <authorList>
            <person name="Kono N."/>
            <person name="Arakawa K."/>
        </authorList>
    </citation>
    <scope>NUCLEOTIDE SEQUENCE [LARGE SCALE GENOMIC DNA]</scope>
</reference>
<proteinExistence type="predicted"/>
<dbReference type="AlphaFoldDB" id="A0AAV4PV76"/>
<comment type="caution">
    <text evidence="1">The sequence shown here is derived from an EMBL/GenBank/DDBJ whole genome shotgun (WGS) entry which is preliminary data.</text>
</comment>
<evidence type="ECO:0000313" key="2">
    <source>
        <dbReference type="Proteomes" id="UP001054945"/>
    </source>
</evidence>
<gene>
    <name evidence="1" type="ORF">CEXT_273451</name>
</gene>
<accession>A0AAV4PV76</accession>
<dbReference type="EMBL" id="BPLR01005206">
    <property type="protein sequence ID" value="GIY00610.1"/>
    <property type="molecule type" value="Genomic_DNA"/>
</dbReference>
<protein>
    <submittedName>
        <fullName evidence="1">Uncharacterized protein</fullName>
    </submittedName>
</protein>
<keyword evidence="2" id="KW-1185">Reference proteome</keyword>
<evidence type="ECO:0000313" key="1">
    <source>
        <dbReference type="EMBL" id="GIY00610.1"/>
    </source>
</evidence>
<organism evidence="1 2">
    <name type="scientific">Caerostris extrusa</name>
    <name type="common">Bark spider</name>
    <name type="synonym">Caerostris bankana</name>
    <dbReference type="NCBI Taxonomy" id="172846"/>
    <lineage>
        <taxon>Eukaryota</taxon>
        <taxon>Metazoa</taxon>
        <taxon>Ecdysozoa</taxon>
        <taxon>Arthropoda</taxon>
        <taxon>Chelicerata</taxon>
        <taxon>Arachnida</taxon>
        <taxon>Araneae</taxon>
        <taxon>Araneomorphae</taxon>
        <taxon>Entelegynae</taxon>
        <taxon>Araneoidea</taxon>
        <taxon>Araneidae</taxon>
        <taxon>Caerostris</taxon>
    </lineage>
</organism>
<name>A0AAV4PV76_CAEEX</name>
<dbReference type="Proteomes" id="UP001054945">
    <property type="component" value="Unassembled WGS sequence"/>
</dbReference>